<comment type="similarity">
    <text evidence="1">Belongs to the proteasome subunit p55 family.</text>
</comment>
<feature type="region of interest" description="Disordered" evidence="4">
    <location>
        <begin position="161"/>
        <end position="199"/>
    </location>
</feature>
<dbReference type="InterPro" id="IPR054559">
    <property type="entry name" value="PSMD12-CSN4-like_N"/>
</dbReference>
<keyword evidence="2 6" id="KW-0647">Proteasome</keyword>
<feature type="compositionally biased region" description="Low complexity" evidence="4">
    <location>
        <begin position="169"/>
        <end position="191"/>
    </location>
</feature>
<organism evidence="6 7">
    <name type="scientific">Vanrija pseudolonga</name>
    <dbReference type="NCBI Taxonomy" id="143232"/>
    <lineage>
        <taxon>Eukaryota</taxon>
        <taxon>Fungi</taxon>
        <taxon>Dikarya</taxon>
        <taxon>Basidiomycota</taxon>
        <taxon>Agaricomycotina</taxon>
        <taxon>Tremellomycetes</taxon>
        <taxon>Trichosporonales</taxon>
        <taxon>Trichosporonaceae</taxon>
        <taxon>Vanrija</taxon>
    </lineage>
</organism>
<evidence type="ECO:0000259" key="5">
    <source>
        <dbReference type="PROSITE" id="PS50250"/>
    </source>
</evidence>
<dbReference type="AlphaFoldDB" id="A0AAF0Y165"/>
<accession>A0AAF0Y165</accession>
<dbReference type="SMART" id="SM00088">
    <property type="entry name" value="PINT"/>
    <property type="match status" value="1"/>
</dbReference>
<gene>
    <name evidence="6" type="primary">PSMD12</name>
    <name evidence="6" type="ORF">LOC62_01G000947</name>
</gene>
<evidence type="ECO:0000256" key="4">
    <source>
        <dbReference type="SAM" id="MobiDB-lite"/>
    </source>
</evidence>
<dbReference type="Gene3D" id="1.10.10.10">
    <property type="entry name" value="Winged helix-like DNA-binding domain superfamily/Winged helix DNA-binding domain"/>
    <property type="match status" value="1"/>
</dbReference>
<dbReference type="RefSeq" id="XP_062623389.1">
    <property type="nucleotide sequence ID" value="XM_062767405.1"/>
</dbReference>
<dbReference type="GO" id="GO:0008541">
    <property type="term" value="C:proteasome regulatory particle, lid subcomplex"/>
    <property type="evidence" value="ECO:0007669"/>
    <property type="project" value="TreeGrafter"/>
</dbReference>
<dbReference type="InterPro" id="IPR040134">
    <property type="entry name" value="PSMD12/CSN4"/>
</dbReference>
<dbReference type="Pfam" id="PF22241">
    <property type="entry name" value="PSMD12-CSN4_N"/>
    <property type="match status" value="1"/>
</dbReference>
<protein>
    <submittedName>
        <fullName evidence="6">26S proteasome non-ATPase regulatory subunit 12</fullName>
    </submittedName>
</protein>
<dbReference type="GO" id="GO:0005737">
    <property type="term" value="C:cytoplasm"/>
    <property type="evidence" value="ECO:0007669"/>
    <property type="project" value="TreeGrafter"/>
</dbReference>
<sequence length="522" mass="58682">MSFQRKQEKDFTPEVKALVPEVEKIAAGGNLQEAIDKISALEKQTRNASDMPSTATLLQLLVRLCWQAGNLEQLNTQLTLMSKKHGQLKEAVVRMVDEAIPYLTELKKKKDAGAYKGKEDEWLKLLNTIRDITEGKIYLELQRARLTVLLAEYHEQLAATAPKEDPAGATAVAAASTSTSTAEASSSTAAKEAPKKEPVTASDHLEAAADLMSDIQIETYSSMGKREKTEFILEQMRLESLRGNWPRVRVGSRKINRVFLKEPESTDLKLRYYDLIVQLALQNDNYLEVCSAYQEVWDTEEVKKDEARELNVIENIIMYIVLAPYNNEQSDMIHKLYANNDLQKAPLHYALLKCFVTKELMRWPGIEELYGPTLRQSPVFSSTSTLGVKTGDNKDEDATGPGNARWEALHNRVVEHNIRVIAAYYSRITLARLTELLDLPALTTERTLCKLVTDKTVYARINRPAGIVSFQRPRKTNEVLNVWSADVGKMLSLVEKTSHLVSKEYAMHEASQAGRGKKAITA</sequence>
<evidence type="ECO:0000313" key="7">
    <source>
        <dbReference type="Proteomes" id="UP000827549"/>
    </source>
</evidence>
<dbReference type="EMBL" id="CP086714">
    <property type="protein sequence ID" value="WOO77357.1"/>
    <property type="molecule type" value="Genomic_DNA"/>
</dbReference>
<evidence type="ECO:0000256" key="1">
    <source>
        <dbReference type="ARBA" id="ARBA00006397"/>
    </source>
</evidence>
<dbReference type="PROSITE" id="PS50250">
    <property type="entry name" value="PCI"/>
    <property type="match status" value="1"/>
</dbReference>
<dbReference type="InterPro" id="IPR036390">
    <property type="entry name" value="WH_DNA-bd_sf"/>
</dbReference>
<proteinExistence type="inferred from homology"/>
<dbReference type="InterPro" id="IPR036388">
    <property type="entry name" value="WH-like_DNA-bd_sf"/>
</dbReference>
<dbReference type="GO" id="GO:0005634">
    <property type="term" value="C:nucleus"/>
    <property type="evidence" value="ECO:0007669"/>
    <property type="project" value="UniProtKB-ARBA"/>
</dbReference>
<dbReference type="PANTHER" id="PTHR10855:SF1">
    <property type="entry name" value="26S PROTEASOME NON-ATPASE REGULATORY SUBUNIT 12"/>
    <property type="match status" value="1"/>
</dbReference>
<evidence type="ECO:0000313" key="6">
    <source>
        <dbReference type="EMBL" id="WOO77357.1"/>
    </source>
</evidence>
<dbReference type="Proteomes" id="UP000827549">
    <property type="component" value="Chromosome 1"/>
</dbReference>
<dbReference type="SUPFAM" id="SSF46785">
    <property type="entry name" value="Winged helix' DNA-binding domain"/>
    <property type="match status" value="1"/>
</dbReference>
<feature type="domain" description="PCI" evidence="5">
    <location>
        <begin position="288"/>
        <end position="475"/>
    </location>
</feature>
<dbReference type="FunFam" id="1.10.10.10:FF:000070">
    <property type="entry name" value="26S proteasome non-ATPase regulatory subunit 12"/>
    <property type="match status" value="1"/>
</dbReference>
<dbReference type="InterPro" id="IPR000717">
    <property type="entry name" value="PCI_dom"/>
</dbReference>
<dbReference type="Pfam" id="PF18098">
    <property type="entry name" value="RPN5_C"/>
    <property type="match status" value="1"/>
</dbReference>
<dbReference type="PANTHER" id="PTHR10855">
    <property type="entry name" value="26S PROTEASOME NON-ATPASE REGULATORY SUBUNIT 12/COP9 SIGNALOSOME COMPLEX SUBUNIT 4"/>
    <property type="match status" value="1"/>
</dbReference>
<dbReference type="Pfam" id="PF01399">
    <property type="entry name" value="PCI"/>
    <property type="match status" value="1"/>
</dbReference>
<feature type="coiled-coil region" evidence="3">
    <location>
        <begin position="31"/>
        <end position="91"/>
    </location>
</feature>
<dbReference type="GeneID" id="87804205"/>
<keyword evidence="3" id="KW-0175">Coiled coil</keyword>
<evidence type="ECO:0000256" key="3">
    <source>
        <dbReference type="SAM" id="Coils"/>
    </source>
</evidence>
<keyword evidence="7" id="KW-1185">Reference proteome</keyword>
<name>A0AAF0Y165_9TREE</name>
<evidence type="ECO:0000256" key="2">
    <source>
        <dbReference type="ARBA" id="ARBA00022942"/>
    </source>
</evidence>
<reference evidence="6" key="1">
    <citation type="submission" date="2023-10" db="EMBL/GenBank/DDBJ databases">
        <authorList>
            <person name="Noh H."/>
        </authorList>
    </citation>
    <scope>NUCLEOTIDE SEQUENCE</scope>
    <source>
        <strain evidence="6">DUCC4014</strain>
    </source>
</reference>
<dbReference type="InterPro" id="IPR040896">
    <property type="entry name" value="RPN5_C"/>
</dbReference>